<accession>A0AAV3ZWH0</accession>
<sequence>MTPKGAIADMTYIAKGGHKYKVDRCELALASKGPPPLAGHTGSSLSGGSIAGIIFGIIIALIIIAFIVVVFVYRRNGRPLPTLPTLPNMPRIPGLRILNGRRVTSRDSSVPKTASHVDPGFANPMYDTAPIDDDFTMKEMDVVGSIKYDQPTFDSSGPGFQNPLYANTGTSHFKDPSKADTPGDEATTSGIAATPTSGSGASPGPKAATTADSSSNSNKQPATGILLDFATDSQGTDSTI</sequence>
<keyword evidence="2" id="KW-0812">Transmembrane</keyword>
<feature type="compositionally biased region" description="Polar residues" evidence="1">
    <location>
        <begin position="186"/>
        <end position="200"/>
    </location>
</feature>
<dbReference type="EMBL" id="BLXT01002928">
    <property type="protein sequence ID" value="GFN99041.1"/>
    <property type="molecule type" value="Genomic_DNA"/>
</dbReference>
<evidence type="ECO:0000256" key="1">
    <source>
        <dbReference type="SAM" id="MobiDB-lite"/>
    </source>
</evidence>
<dbReference type="AlphaFoldDB" id="A0AAV3ZWH0"/>
<evidence type="ECO:0000256" key="2">
    <source>
        <dbReference type="SAM" id="Phobius"/>
    </source>
</evidence>
<organism evidence="3 4">
    <name type="scientific">Plakobranchus ocellatus</name>
    <dbReference type="NCBI Taxonomy" id="259542"/>
    <lineage>
        <taxon>Eukaryota</taxon>
        <taxon>Metazoa</taxon>
        <taxon>Spiralia</taxon>
        <taxon>Lophotrochozoa</taxon>
        <taxon>Mollusca</taxon>
        <taxon>Gastropoda</taxon>
        <taxon>Heterobranchia</taxon>
        <taxon>Euthyneura</taxon>
        <taxon>Panpulmonata</taxon>
        <taxon>Sacoglossa</taxon>
        <taxon>Placobranchoidea</taxon>
        <taxon>Plakobranchidae</taxon>
        <taxon>Plakobranchus</taxon>
    </lineage>
</organism>
<feature type="compositionally biased region" description="Polar residues" evidence="1">
    <location>
        <begin position="231"/>
        <end position="240"/>
    </location>
</feature>
<evidence type="ECO:0000313" key="4">
    <source>
        <dbReference type="Proteomes" id="UP000735302"/>
    </source>
</evidence>
<feature type="region of interest" description="Disordered" evidence="1">
    <location>
        <begin position="152"/>
        <end position="240"/>
    </location>
</feature>
<feature type="transmembrane region" description="Helical" evidence="2">
    <location>
        <begin position="50"/>
        <end position="73"/>
    </location>
</feature>
<keyword evidence="4" id="KW-1185">Reference proteome</keyword>
<keyword evidence="3" id="KW-0675">Receptor</keyword>
<evidence type="ECO:0000313" key="3">
    <source>
        <dbReference type="EMBL" id="GFN99041.1"/>
    </source>
</evidence>
<keyword evidence="2" id="KW-0472">Membrane</keyword>
<comment type="caution">
    <text evidence="3">The sequence shown here is derived from an EMBL/GenBank/DDBJ whole genome shotgun (WGS) entry which is preliminary data.</text>
</comment>
<dbReference type="InterPro" id="IPR026112">
    <property type="entry name" value="AMN"/>
</dbReference>
<gene>
    <name evidence="3" type="ORF">PoB_002554700</name>
</gene>
<proteinExistence type="predicted"/>
<dbReference type="Proteomes" id="UP000735302">
    <property type="component" value="Unassembled WGS sequence"/>
</dbReference>
<feature type="compositionally biased region" description="Polar residues" evidence="1">
    <location>
        <begin position="152"/>
        <end position="171"/>
    </location>
</feature>
<keyword evidence="2" id="KW-1133">Transmembrane helix</keyword>
<dbReference type="Pfam" id="PF14828">
    <property type="entry name" value="Amnionless"/>
    <property type="match status" value="1"/>
</dbReference>
<name>A0AAV3ZWH0_9GAST</name>
<reference evidence="3 4" key="1">
    <citation type="journal article" date="2021" name="Elife">
        <title>Chloroplast acquisition without the gene transfer in kleptoplastic sea slugs, Plakobranchus ocellatus.</title>
        <authorList>
            <person name="Maeda T."/>
            <person name="Takahashi S."/>
            <person name="Yoshida T."/>
            <person name="Shimamura S."/>
            <person name="Takaki Y."/>
            <person name="Nagai Y."/>
            <person name="Toyoda A."/>
            <person name="Suzuki Y."/>
            <person name="Arimoto A."/>
            <person name="Ishii H."/>
            <person name="Satoh N."/>
            <person name="Nishiyama T."/>
            <person name="Hasebe M."/>
            <person name="Maruyama T."/>
            <person name="Minagawa J."/>
            <person name="Obokata J."/>
            <person name="Shigenobu S."/>
        </authorList>
    </citation>
    <scope>NUCLEOTIDE SEQUENCE [LARGE SCALE GENOMIC DNA]</scope>
</reference>
<protein>
    <submittedName>
        <fullName evidence="3">Low-density lipoprotein receptor-related protein 2</fullName>
    </submittedName>
</protein>
<keyword evidence="3" id="KW-0449">Lipoprotein</keyword>